<evidence type="ECO:0000313" key="4">
    <source>
        <dbReference type="Proteomes" id="UP000285961"/>
    </source>
</evidence>
<dbReference type="PANTHER" id="PTHR13847">
    <property type="entry name" value="SARCOSINE DEHYDROGENASE-RELATED"/>
    <property type="match status" value="1"/>
</dbReference>
<dbReference type="Gene3D" id="3.30.9.10">
    <property type="entry name" value="D-Amino Acid Oxidase, subunit A, domain 2"/>
    <property type="match status" value="1"/>
</dbReference>
<evidence type="ECO:0000256" key="1">
    <source>
        <dbReference type="SAM" id="Phobius"/>
    </source>
</evidence>
<sequence length="492" mass="53665">MNQDAKTEKLESGGGKISRRAFVGGVAVGAAGAWGLSHWLSRFGYDPAKPPQLYEYFLDNFWFEAADLEHQEINAPLKGSQKADIVIIGGGFTGLSSAYNLVQKFPDKKIVLLEGACCGYGASGRNGGFCDAGIPGLMRYVEKAGPEAGRKAFDGTMYGLRQIRELVSEHGVGCDFEENGMLEAAMDEEQAKHLEKEHEAYKSLGLEATLLNGKALEAEVKSPRYVAGMKFPYGGIVNPAKLARGTKAVVEKAGVEVRERTVVMRVTPGKTHRVETEMGEIHAPLLVLGLNGYSPALGFFRNRVMPLCSYVIATEPLSASQWESIGWQNRQGIADMRVLFDYQRPTADGRIVIGGSDYPYYANDALSSGNNKPVIELLTNSLFTTFPQLEGLRIDHAWGGTMGFTLDFTPSVGVLGEHKNIFYGVAYNGEGVAFGQTAGRIISELIAGETSELTNLFVLNHKIPYAGPRNLRIVSARLQKWYLTRSSSKTVR</sequence>
<dbReference type="SUPFAM" id="SSF51905">
    <property type="entry name" value="FAD/NAD(P)-binding domain"/>
    <property type="match status" value="1"/>
</dbReference>
<keyword evidence="1" id="KW-0812">Transmembrane</keyword>
<dbReference type="InterPro" id="IPR036188">
    <property type="entry name" value="FAD/NAD-bd_sf"/>
</dbReference>
<dbReference type="InterPro" id="IPR006076">
    <property type="entry name" value="FAD-dep_OxRdtase"/>
</dbReference>
<proteinExistence type="predicted"/>
<evidence type="ECO:0000259" key="2">
    <source>
        <dbReference type="Pfam" id="PF01266"/>
    </source>
</evidence>
<protein>
    <submittedName>
        <fullName evidence="3">FAD-dependent oxidoreductase</fullName>
    </submittedName>
</protein>
<dbReference type="GO" id="GO:0005737">
    <property type="term" value="C:cytoplasm"/>
    <property type="evidence" value="ECO:0007669"/>
    <property type="project" value="TreeGrafter"/>
</dbReference>
<keyword evidence="1" id="KW-0472">Membrane</keyword>
<feature type="domain" description="FAD dependent oxidoreductase" evidence="2">
    <location>
        <begin position="84"/>
        <end position="445"/>
    </location>
</feature>
<dbReference type="Pfam" id="PF01266">
    <property type="entry name" value="DAO"/>
    <property type="match status" value="1"/>
</dbReference>
<dbReference type="Proteomes" id="UP000285961">
    <property type="component" value="Unassembled WGS sequence"/>
</dbReference>
<accession>A0A419EWC2</accession>
<comment type="caution">
    <text evidence="3">The sequence shown here is derived from an EMBL/GenBank/DDBJ whole genome shotgun (WGS) entry which is preliminary data.</text>
</comment>
<gene>
    <name evidence="3" type="ORF">C4532_11970</name>
</gene>
<reference evidence="3 4" key="1">
    <citation type="journal article" date="2017" name="ISME J.">
        <title>Energy and carbon metabolisms in a deep terrestrial subsurface fluid microbial community.</title>
        <authorList>
            <person name="Momper L."/>
            <person name="Jungbluth S.P."/>
            <person name="Lee M.D."/>
            <person name="Amend J.P."/>
        </authorList>
    </citation>
    <scope>NUCLEOTIDE SEQUENCE [LARGE SCALE GENOMIC DNA]</scope>
    <source>
        <strain evidence="3">SURF_17</strain>
    </source>
</reference>
<feature type="transmembrane region" description="Helical" evidence="1">
    <location>
        <begin position="21"/>
        <end position="40"/>
    </location>
</feature>
<dbReference type="Gene3D" id="3.50.50.60">
    <property type="entry name" value="FAD/NAD(P)-binding domain"/>
    <property type="match status" value="1"/>
</dbReference>
<dbReference type="PANTHER" id="PTHR13847:SF281">
    <property type="entry name" value="FAD DEPENDENT OXIDOREDUCTASE DOMAIN-CONTAINING PROTEIN"/>
    <property type="match status" value="1"/>
</dbReference>
<evidence type="ECO:0000313" key="3">
    <source>
        <dbReference type="EMBL" id="RJP68686.1"/>
    </source>
</evidence>
<organism evidence="3 4">
    <name type="scientific">Candidatus Abyssobacteria bacterium SURF_17</name>
    <dbReference type="NCBI Taxonomy" id="2093361"/>
    <lineage>
        <taxon>Bacteria</taxon>
        <taxon>Pseudomonadati</taxon>
        <taxon>Candidatus Hydrogenedentota</taxon>
        <taxon>Candidatus Abyssobacteria</taxon>
    </lineage>
</organism>
<keyword evidence="1" id="KW-1133">Transmembrane helix</keyword>
<dbReference type="AlphaFoldDB" id="A0A419EWC2"/>
<name>A0A419EWC2_9BACT</name>
<dbReference type="EMBL" id="QZKI01000089">
    <property type="protein sequence ID" value="RJP68686.1"/>
    <property type="molecule type" value="Genomic_DNA"/>
</dbReference>